<dbReference type="EMBL" id="CATQJA010002651">
    <property type="protein sequence ID" value="CAJ0577746.1"/>
    <property type="molecule type" value="Genomic_DNA"/>
</dbReference>
<dbReference type="Proteomes" id="UP001177023">
    <property type="component" value="Unassembled WGS sequence"/>
</dbReference>
<feature type="non-terminal residue" evidence="3">
    <location>
        <position position="1"/>
    </location>
</feature>
<dbReference type="SUPFAM" id="SSF54236">
    <property type="entry name" value="Ubiquitin-like"/>
    <property type="match status" value="1"/>
</dbReference>
<proteinExistence type="predicted"/>
<dbReference type="CDD" id="cd17043">
    <property type="entry name" value="RA"/>
    <property type="match status" value="1"/>
</dbReference>
<feature type="domain" description="Ras-associating" evidence="2">
    <location>
        <begin position="76"/>
        <end position="173"/>
    </location>
</feature>
<evidence type="ECO:0000313" key="3">
    <source>
        <dbReference type="EMBL" id="CAJ0577746.1"/>
    </source>
</evidence>
<dbReference type="PANTHER" id="PTHR21298">
    <property type="entry name" value="GH01721P"/>
    <property type="match status" value="1"/>
</dbReference>
<dbReference type="InterPro" id="IPR000159">
    <property type="entry name" value="RA_dom"/>
</dbReference>
<sequence length="262" mass="28878">MISSKRTPVPRLEVGVVLSGSTLMSRGSVIHMLKYQVRSTSRPDLRSTGSTSSGISLASRSPSVSSLSSLESTDGEAGVLKIYTLNVAAFSDYKALRVHTSTTVAEVIDTLVNKFKLSAKDPNLFEMFMEVTTRHEGRPIRSLLLLHPDCRPLEMYRCHPPDMSRFIVHLRSGGTLVRVHDHHLEPQSNYKSLMLAGETTAETATRLVMAMNRRDPLDGSWALFVEGNDGESAQIPSDAPLVPISKMLGDKHRILIKKLPKS</sequence>
<feature type="region of interest" description="Disordered" evidence="1">
    <location>
        <begin position="41"/>
        <end position="70"/>
    </location>
</feature>
<evidence type="ECO:0000313" key="4">
    <source>
        <dbReference type="Proteomes" id="UP001177023"/>
    </source>
</evidence>
<feature type="compositionally biased region" description="Polar residues" evidence="1">
    <location>
        <begin position="41"/>
        <end position="55"/>
    </location>
</feature>
<feature type="compositionally biased region" description="Low complexity" evidence="1">
    <location>
        <begin position="56"/>
        <end position="70"/>
    </location>
</feature>
<gene>
    <name evidence="3" type="ORF">MSPICULIGERA_LOCUS16014</name>
</gene>
<evidence type="ECO:0000259" key="2">
    <source>
        <dbReference type="PROSITE" id="PS50200"/>
    </source>
</evidence>
<dbReference type="GO" id="GO:0045742">
    <property type="term" value="P:positive regulation of epidermal growth factor receptor signaling pathway"/>
    <property type="evidence" value="ECO:0007669"/>
    <property type="project" value="TreeGrafter"/>
</dbReference>
<dbReference type="AlphaFoldDB" id="A0AA36CZ44"/>
<protein>
    <recommendedName>
        <fullName evidence="2">Ras-associating domain-containing protein</fullName>
    </recommendedName>
</protein>
<dbReference type="PANTHER" id="PTHR21298:SF2">
    <property type="entry name" value="GH01721P"/>
    <property type="match status" value="1"/>
</dbReference>
<keyword evidence="4" id="KW-1185">Reference proteome</keyword>
<comment type="caution">
    <text evidence="3">The sequence shown here is derived from an EMBL/GenBank/DDBJ whole genome shotgun (WGS) entry which is preliminary data.</text>
</comment>
<organism evidence="3 4">
    <name type="scientific">Mesorhabditis spiculigera</name>
    <dbReference type="NCBI Taxonomy" id="96644"/>
    <lineage>
        <taxon>Eukaryota</taxon>
        <taxon>Metazoa</taxon>
        <taxon>Ecdysozoa</taxon>
        <taxon>Nematoda</taxon>
        <taxon>Chromadorea</taxon>
        <taxon>Rhabditida</taxon>
        <taxon>Rhabditina</taxon>
        <taxon>Rhabditomorpha</taxon>
        <taxon>Rhabditoidea</taxon>
        <taxon>Rhabditidae</taxon>
        <taxon>Mesorhabditinae</taxon>
        <taxon>Mesorhabditis</taxon>
    </lineage>
</organism>
<dbReference type="InterPro" id="IPR029071">
    <property type="entry name" value="Ubiquitin-like_domsf"/>
</dbReference>
<dbReference type="PROSITE" id="PS50200">
    <property type="entry name" value="RA"/>
    <property type="match status" value="1"/>
</dbReference>
<accession>A0AA36CZ44</accession>
<dbReference type="GO" id="GO:0007165">
    <property type="term" value="P:signal transduction"/>
    <property type="evidence" value="ECO:0007669"/>
    <property type="project" value="InterPro"/>
</dbReference>
<dbReference type="GO" id="GO:0045743">
    <property type="term" value="P:positive regulation of fibroblast growth factor receptor signaling pathway"/>
    <property type="evidence" value="ECO:0007669"/>
    <property type="project" value="TreeGrafter"/>
</dbReference>
<dbReference type="Gene3D" id="3.10.20.90">
    <property type="entry name" value="Phosphatidylinositol 3-kinase Catalytic Subunit, Chain A, domain 1"/>
    <property type="match status" value="1"/>
</dbReference>
<evidence type="ECO:0000256" key="1">
    <source>
        <dbReference type="SAM" id="MobiDB-lite"/>
    </source>
</evidence>
<reference evidence="3" key="1">
    <citation type="submission" date="2023-06" db="EMBL/GenBank/DDBJ databases">
        <authorList>
            <person name="Delattre M."/>
        </authorList>
    </citation>
    <scope>NUCLEOTIDE SEQUENCE</scope>
    <source>
        <strain evidence="3">AF72</strain>
    </source>
</reference>
<name>A0AA36CZ44_9BILA</name>
<dbReference type="Pfam" id="PF00788">
    <property type="entry name" value="RA"/>
    <property type="match status" value="2"/>
</dbReference>
<dbReference type="SMART" id="SM00314">
    <property type="entry name" value="RA"/>
    <property type="match status" value="1"/>
</dbReference>